<feature type="region of interest" description="Disordered" evidence="1">
    <location>
        <begin position="76"/>
        <end position="95"/>
    </location>
</feature>
<dbReference type="EMBL" id="AVOT02013006">
    <property type="protein sequence ID" value="MBW0495269.1"/>
    <property type="molecule type" value="Genomic_DNA"/>
</dbReference>
<gene>
    <name evidence="2" type="ORF">O181_034984</name>
</gene>
<feature type="region of interest" description="Disordered" evidence="1">
    <location>
        <begin position="1"/>
        <end position="32"/>
    </location>
</feature>
<keyword evidence="3" id="KW-1185">Reference proteome</keyword>
<feature type="compositionally biased region" description="Basic and acidic residues" evidence="1">
    <location>
        <begin position="19"/>
        <end position="30"/>
    </location>
</feature>
<comment type="caution">
    <text evidence="2">The sequence shown here is derived from an EMBL/GenBank/DDBJ whole genome shotgun (WGS) entry which is preliminary data.</text>
</comment>
<evidence type="ECO:0000313" key="3">
    <source>
        <dbReference type="Proteomes" id="UP000765509"/>
    </source>
</evidence>
<dbReference type="Proteomes" id="UP000765509">
    <property type="component" value="Unassembled WGS sequence"/>
</dbReference>
<dbReference type="AlphaFoldDB" id="A0A9Q3D1W1"/>
<feature type="compositionally biased region" description="Polar residues" evidence="1">
    <location>
        <begin position="1"/>
        <end position="13"/>
    </location>
</feature>
<feature type="compositionally biased region" description="Polar residues" evidence="1">
    <location>
        <begin position="81"/>
        <end position="95"/>
    </location>
</feature>
<protein>
    <submittedName>
        <fullName evidence="2">Uncharacterized protein</fullName>
    </submittedName>
</protein>
<accession>A0A9Q3D1W1</accession>
<proteinExistence type="predicted"/>
<name>A0A9Q3D1W1_9BASI</name>
<evidence type="ECO:0000313" key="2">
    <source>
        <dbReference type="EMBL" id="MBW0495269.1"/>
    </source>
</evidence>
<evidence type="ECO:0000256" key="1">
    <source>
        <dbReference type="SAM" id="MobiDB-lite"/>
    </source>
</evidence>
<organism evidence="2 3">
    <name type="scientific">Austropuccinia psidii MF-1</name>
    <dbReference type="NCBI Taxonomy" id="1389203"/>
    <lineage>
        <taxon>Eukaryota</taxon>
        <taxon>Fungi</taxon>
        <taxon>Dikarya</taxon>
        <taxon>Basidiomycota</taxon>
        <taxon>Pucciniomycotina</taxon>
        <taxon>Pucciniomycetes</taxon>
        <taxon>Pucciniales</taxon>
        <taxon>Sphaerophragmiaceae</taxon>
        <taxon>Austropuccinia</taxon>
    </lineage>
</organism>
<sequence length="95" mass="10213">MGWNTSNKNTPTGKMQPGDTRREQRGETTEGVHWGSRGIVLCGSRELTRHSVLRQPIGPTRCSPWPFPLVMPATPTGVLGPQNQHVPGSATTGPA</sequence>
<reference evidence="2" key="1">
    <citation type="submission" date="2021-03" db="EMBL/GenBank/DDBJ databases">
        <title>Draft genome sequence of rust myrtle Austropuccinia psidii MF-1, a brazilian biotype.</title>
        <authorList>
            <person name="Quecine M.C."/>
            <person name="Pachon D.M.R."/>
            <person name="Bonatelli M.L."/>
            <person name="Correr F.H."/>
            <person name="Franceschini L.M."/>
            <person name="Leite T.F."/>
            <person name="Margarido G.R.A."/>
            <person name="Almeida C.A."/>
            <person name="Ferrarezi J.A."/>
            <person name="Labate C.A."/>
        </authorList>
    </citation>
    <scope>NUCLEOTIDE SEQUENCE</scope>
    <source>
        <strain evidence="2">MF-1</strain>
    </source>
</reference>